<feature type="transmembrane region" description="Helical" evidence="7">
    <location>
        <begin position="215"/>
        <end position="235"/>
    </location>
</feature>
<dbReference type="PATRIC" id="fig|52133.18.peg.564"/>
<accession>A0A150I2R1</accession>
<evidence type="ECO:0000256" key="7">
    <source>
        <dbReference type="RuleBase" id="RU363032"/>
    </source>
</evidence>
<dbReference type="InterPro" id="IPR035906">
    <property type="entry name" value="MetI-like_sf"/>
</dbReference>
<keyword evidence="2 7" id="KW-0813">Transport</keyword>
<feature type="transmembrane region" description="Helical" evidence="7">
    <location>
        <begin position="241"/>
        <end position="260"/>
    </location>
</feature>
<dbReference type="InterPro" id="IPR050366">
    <property type="entry name" value="BP-dependent_transpt_permease"/>
</dbReference>
<evidence type="ECO:0000313" key="10">
    <source>
        <dbReference type="Proteomes" id="UP000075680"/>
    </source>
</evidence>
<dbReference type="PROSITE" id="PS50928">
    <property type="entry name" value="ABC_TM1"/>
    <property type="match status" value="1"/>
</dbReference>
<evidence type="ECO:0000256" key="6">
    <source>
        <dbReference type="ARBA" id="ARBA00023136"/>
    </source>
</evidence>
<gene>
    <name evidence="9" type="primary">dppC</name>
    <name evidence="9" type="ORF">AVENLUH5627_00540</name>
</gene>
<dbReference type="Gene3D" id="1.10.3720.10">
    <property type="entry name" value="MetI-like"/>
    <property type="match status" value="1"/>
</dbReference>
<keyword evidence="3" id="KW-1003">Cell membrane</keyword>
<evidence type="ECO:0000313" key="9">
    <source>
        <dbReference type="EMBL" id="KXZ73566.1"/>
    </source>
</evidence>
<feature type="transmembrane region" description="Helical" evidence="7">
    <location>
        <begin position="34"/>
        <end position="58"/>
    </location>
</feature>
<dbReference type="Proteomes" id="UP000075680">
    <property type="component" value="Unassembled WGS sequence"/>
</dbReference>
<dbReference type="RefSeq" id="WP_061518093.1">
    <property type="nucleotide sequence ID" value="NZ_JRUE01000063.1"/>
</dbReference>
<dbReference type="PANTHER" id="PTHR43386">
    <property type="entry name" value="OLIGOPEPTIDE TRANSPORT SYSTEM PERMEASE PROTEIN APPC"/>
    <property type="match status" value="1"/>
</dbReference>
<feature type="transmembrane region" description="Helical" evidence="7">
    <location>
        <begin position="316"/>
        <end position="335"/>
    </location>
</feature>
<keyword evidence="5 7" id="KW-1133">Transmembrane helix</keyword>
<comment type="caution">
    <text evidence="9">The sequence shown here is derived from an EMBL/GenBank/DDBJ whole genome shotgun (WGS) entry which is preliminary data.</text>
</comment>
<protein>
    <submittedName>
        <fullName evidence="9">Dipeptide transport system permease protein DppC</fullName>
    </submittedName>
</protein>
<dbReference type="SUPFAM" id="SSF161098">
    <property type="entry name" value="MetI-like"/>
    <property type="match status" value="1"/>
</dbReference>
<evidence type="ECO:0000256" key="3">
    <source>
        <dbReference type="ARBA" id="ARBA00022475"/>
    </source>
</evidence>
<dbReference type="Pfam" id="PF00528">
    <property type="entry name" value="BPD_transp_1"/>
    <property type="match status" value="1"/>
</dbReference>
<reference evidence="9 10" key="1">
    <citation type="journal article" date="2016" name="Sci. Rep.">
        <title>Genomic and phenotypic characterization of the species Acinetobacter venetianus.</title>
        <authorList>
            <person name="Fondi M."/>
            <person name="Maida I."/>
            <person name="Perrin E."/>
            <person name="Orlandini V."/>
            <person name="La Torre L."/>
            <person name="Bosi E."/>
            <person name="Negroni A."/>
            <person name="Zanaroli G."/>
            <person name="Fava F."/>
            <person name="Decorosi F."/>
            <person name="Giovannetti L."/>
            <person name="Viti C."/>
            <person name="Vaneechoutte M."/>
            <person name="Dijkshoorn L."/>
            <person name="Fani R."/>
        </authorList>
    </citation>
    <scope>NUCLEOTIDE SEQUENCE [LARGE SCALE GENOMIC DNA]</scope>
    <source>
        <strain evidence="9 10">LUH5627</strain>
    </source>
</reference>
<keyword evidence="4 7" id="KW-0812">Transmembrane</keyword>
<comment type="subcellular location">
    <subcellularLocation>
        <location evidence="1 7">Cell membrane</location>
        <topology evidence="1 7">Multi-pass membrane protein</topology>
    </subcellularLocation>
</comment>
<dbReference type="Pfam" id="PF12911">
    <property type="entry name" value="OppC_N"/>
    <property type="match status" value="1"/>
</dbReference>
<organism evidence="9 10">
    <name type="scientific">Acinetobacter venetianus</name>
    <dbReference type="NCBI Taxonomy" id="52133"/>
    <lineage>
        <taxon>Bacteria</taxon>
        <taxon>Pseudomonadati</taxon>
        <taxon>Pseudomonadota</taxon>
        <taxon>Gammaproteobacteria</taxon>
        <taxon>Moraxellales</taxon>
        <taxon>Moraxellaceae</taxon>
        <taxon>Acinetobacter</taxon>
    </lineage>
</organism>
<dbReference type="PANTHER" id="PTHR43386:SF1">
    <property type="entry name" value="D,D-DIPEPTIDE TRANSPORT SYSTEM PERMEASE PROTEIN DDPC-RELATED"/>
    <property type="match status" value="1"/>
</dbReference>
<dbReference type="GO" id="GO:0005886">
    <property type="term" value="C:plasma membrane"/>
    <property type="evidence" value="ECO:0007669"/>
    <property type="project" value="UniProtKB-SubCell"/>
</dbReference>
<dbReference type="AlphaFoldDB" id="A0A150I2R1"/>
<feature type="domain" description="ABC transmembrane type-1" evidence="8">
    <location>
        <begin position="177"/>
        <end position="368"/>
    </location>
</feature>
<feature type="transmembrane region" description="Helical" evidence="7">
    <location>
        <begin position="181"/>
        <end position="203"/>
    </location>
</feature>
<evidence type="ECO:0000256" key="2">
    <source>
        <dbReference type="ARBA" id="ARBA00022448"/>
    </source>
</evidence>
<feature type="transmembrane region" description="Helical" evidence="7">
    <location>
        <begin position="347"/>
        <end position="367"/>
    </location>
</feature>
<feature type="transmembrane region" description="Helical" evidence="7">
    <location>
        <begin position="287"/>
        <end position="310"/>
    </location>
</feature>
<evidence type="ECO:0000259" key="8">
    <source>
        <dbReference type="PROSITE" id="PS50928"/>
    </source>
</evidence>
<sequence length="380" mass="41513">MLSILLKKKAATSSDAASSGLWQLAMRRLKADRIAMASLFVVLCYFLVLILSVTGVIASDWNKEVAVSYAPPSFIGADKSDNQSEQKTEVIEALPENPVDPLKDVIHELNAEIAKEQKTGSPVDYYGVVDPLAEDMQAIDQQLDGHLLDQQVELKQTLPFGADKWGQDVLLKTIKGAETSILVGLLSALLAVVIGTFLGAIAGYFGGWVDDVLNWFYNIFTSIPYLLLVLAIAAVLQQKGILSIVLILGLTGWTGVFRLIRAEYMKHKSREYVLAAKAIGVSHLRRMFVHIFPNVSHIALVQISILVVAFIKSEVILSFLGFGVPVGVVSWGSMLNEAQSELILGKWWQLVAASIAMAVLVTAFSMFTDALRDALDPKLK</sequence>
<comment type="similarity">
    <text evidence="7">Belongs to the binding-protein-dependent transport system permease family.</text>
</comment>
<dbReference type="EMBL" id="JRUE01000063">
    <property type="protein sequence ID" value="KXZ73566.1"/>
    <property type="molecule type" value="Genomic_DNA"/>
</dbReference>
<dbReference type="InterPro" id="IPR025966">
    <property type="entry name" value="OppC_N"/>
</dbReference>
<proteinExistence type="inferred from homology"/>
<dbReference type="CDD" id="cd06261">
    <property type="entry name" value="TM_PBP2"/>
    <property type="match status" value="1"/>
</dbReference>
<keyword evidence="6 7" id="KW-0472">Membrane</keyword>
<evidence type="ECO:0000256" key="4">
    <source>
        <dbReference type="ARBA" id="ARBA00022692"/>
    </source>
</evidence>
<evidence type="ECO:0000256" key="5">
    <source>
        <dbReference type="ARBA" id="ARBA00022989"/>
    </source>
</evidence>
<dbReference type="GO" id="GO:0055085">
    <property type="term" value="P:transmembrane transport"/>
    <property type="evidence" value="ECO:0007669"/>
    <property type="project" value="InterPro"/>
</dbReference>
<dbReference type="InterPro" id="IPR000515">
    <property type="entry name" value="MetI-like"/>
</dbReference>
<name>A0A150I2R1_9GAMM</name>
<evidence type="ECO:0000256" key="1">
    <source>
        <dbReference type="ARBA" id="ARBA00004651"/>
    </source>
</evidence>